<name>A0AAI9V247_9PEZI</name>
<comment type="subcellular location">
    <subcellularLocation>
        <location evidence="1">Membrane</location>
    </subcellularLocation>
</comment>
<evidence type="ECO:0000256" key="4">
    <source>
        <dbReference type="ARBA" id="ARBA00022989"/>
    </source>
</evidence>
<feature type="transmembrane region" description="Helical" evidence="7">
    <location>
        <begin position="126"/>
        <end position="146"/>
    </location>
</feature>
<keyword evidence="3 7" id="KW-0812">Transmembrane</keyword>
<evidence type="ECO:0000256" key="5">
    <source>
        <dbReference type="ARBA" id="ARBA00023136"/>
    </source>
</evidence>
<dbReference type="InterPro" id="IPR000612">
    <property type="entry name" value="PMP3"/>
</dbReference>
<keyword evidence="9" id="KW-1185">Reference proteome</keyword>
<feature type="region of interest" description="Disordered" evidence="6">
    <location>
        <begin position="167"/>
        <end position="189"/>
    </location>
</feature>
<comment type="caution">
    <text evidence="8">The sequence shown here is derived from an EMBL/GenBank/DDBJ whole genome shotgun (WGS) entry which is preliminary data.</text>
</comment>
<keyword evidence="5 7" id="KW-0472">Membrane</keyword>
<evidence type="ECO:0000256" key="3">
    <source>
        <dbReference type="ARBA" id="ARBA00022692"/>
    </source>
</evidence>
<evidence type="ECO:0000256" key="1">
    <source>
        <dbReference type="ARBA" id="ARBA00004370"/>
    </source>
</evidence>
<dbReference type="GO" id="GO:0016020">
    <property type="term" value="C:membrane"/>
    <property type="evidence" value="ECO:0007669"/>
    <property type="project" value="UniProtKB-SubCell"/>
</dbReference>
<proteinExistence type="inferred from homology"/>
<dbReference type="Proteomes" id="UP001239213">
    <property type="component" value="Unassembled WGS sequence"/>
</dbReference>
<evidence type="ECO:0000256" key="2">
    <source>
        <dbReference type="ARBA" id="ARBA00009530"/>
    </source>
</evidence>
<organism evidence="8 9">
    <name type="scientific">Colletotrichum cuscutae</name>
    <dbReference type="NCBI Taxonomy" id="1209917"/>
    <lineage>
        <taxon>Eukaryota</taxon>
        <taxon>Fungi</taxon>
        <taxon>Dikarya</taxon>
        <taxon>Ascomycota</taxon>
        <taxon>Pezizomycotina</taxon>
        <taxon>Sordariomycetes</taxon>
        <taxon>Hypocreomycetidae</taxon>
        <taxon>Glomerellales</taxon>
        <taxon>Glomerellaceae</taxon>
        <taxon>Colletotrichum</taxon>
        <taxon>Colletotrichum acutatum species complex</taxon>
    </lineage>
</organism>
<evidence type="ECO:0000256" key="6">
    <source>
        <dbReference type="SAM" id="MobiDB-lite"/>
    </source>
</evidence>
<evidence type="ECO:0000313" key="9">
    <source>
        <dbReference type="Proteomes" id="UP001239213"/>
    </source>
</evidence>
<evidence type="ECO:0000313" key="8">
    <source>
        <dbReference type="EMBL" id="KAK1466289.1"/>
    </source>
</evidence>
<evidence type="ECO:0000256" key="7">
    <source>
        <dbReference type="SAM" id="Phobius"/>
    </source>
</evidence>
<keyword evidence="4 7" id="KW-1133">Transmembrane helix</keyword>
<protein>
    <submittedName>
        <fullName evidence="8">Uncharacterized protein</fullName>
    </submittedName>
</protein>
<dbReference type="AlphaFoldDB" id="A0AAI9V247"/>
<comment type="similarity">
    <text evidence="2">Belongs to the UPF0057 (PMP3) family.</text>
</comment>
<sequence>MSSIGTPSPASTKSKSTSLRTLWSGTQSTLKRILSSHLSLGLSNRTPPSLLTRTASRSERGSVVRYIITLPPKPSRPTSKTAGCLSLRLCLRCRCCCLNGESILAIACPPVAVYRGAAGRKVEKRVAVAVVLTIVGWVPGVIYALLSAPEKPTSPYYWHTSERSSSAVVKRPRRRRSTMPSEKQVKRVV</sequence>
<reference evidence="8" key="1">
    <citation type="submission" date="2016-11" db="EMBL/GenBank/DDBJ databases">
        <title>The genome sequence of Colletotrichum cuscutae.</title>
        <authorList>
            <person name="Baroncelli R."/>
        </authorList>
    </citation>
    <scope>NUCLEOTIDE SEQUENCE</scope>
    <source>
        <strain evidence="8">IMI 304802</strain>
    </source>
</reference>
<dbReference type="Pfam" id="PF01679">
    <property type="entry name" value="Pmp3"/>
    <property type="match status" value="1"/>
</dbReference>
<dbReference type="EMBL" id="MPDP01000260">
    <property type="protein sequence ID" value="KAK1466289.1"/>
    <property type="molecule type" value="Genomic_DNA"/>
</dbReference>
<gene>
    <name evidence="8" type="ORF">CCUS01_01138</name>
</gene>
<accession>A0AAI9V247</accession>